<keyword evidence="7 11" id="KW-1133">Transmembrane helix</keyword>
<dbReference type="GO" id="GO:0006493">
    <property type="term" value="P:protein O-linked glycosylation"/>
    <property type="evidence" value="ECO:0007669"/>
    <property type="project" value="TreeGrafter"/>
</dbReference>
<evidence type="ECO:0000256" key="5">
    <source>
        <dbReference type="ARBA" id="ARBA00022692"/>
    </source>
</evidence>
<keyword evidence="5 11" id="KW-0812">Transmembrane</keyword>
<dbReference type="PANTHER" id="PTHR31392">
    <property type="entry name" value="ALPHA-1,3-MANNOSYLTRANSFERASE MNN1-RELATED"/>
    <property type="match status" value="1"/>
</dbReference>
<name>A0AAV1TPP2_9STRA</name>
<comment type="caution">
    <text evidence="12">The sequence shown here is derived from an EMBL/GenBank/DDBJ whole genome shotgun (WGS) entry which is preliminary data.</text>
</comment>
<dbReference type="PANTHER" id="PTHR31392:SF1">
    <property type="entry name" value="ALPHA-1,3-MANNOSYLTRANSFERASE MNN1-RELATED"/>
    <property type="match status" value="1"/>
</dbReference>
<dbReference type="GO" id="GO:0016020">
    <property type="term" value="C:membrane"/>
    <property type="evidence" value="ECO:0007669"/>
    <property type="project" value="UniProtKB-SubCell"/>
</dbReference>
<keyword evidence="4" id="KW-0808">Transferase</keyword>
<dbReference type="Pfam" id="PF11051">
    <property type="entry name" value="Mannosyl_trans3"/>
    <property type="match status" value="1"/>
</dbReference>
<evidence type="ECO:0000256" key="8">
    <source>
        <dbReference type="ARBA" id="ARBA00023136"/>
    </source>
</evidence>
<gene>
    <name evidence="12" type="ORF">PM001_LOCUS9501</name>
</gene>
<reference evidence="12" key="1">
    <citation type="submission" date="2024-01" db="EMBL/GenBank/DDBJ databases">
        <authorList>
            <person name="Webb A."/>
        </authorList>
    </citation>
    <scope>NUCLEOTIDE SEQUENCE</scope>
    <source>
        <strain evidence="12">Pm1</strain>
    </source>
</reference>
<keyword evidence="6" id="KW-0735">Signal-anchor</keyword>
<evidence type="ECO:0000256" key="4">
    <source>
        <dbReference type="ARBA" id="ARBA00022679"/>
    </source>
</evidence>
<accession>A0AAV1TPP2</accession>
<evidence type="ECO:0000256" key="9">
    <source>
        <dbReference type="ARBA" id="ARBA00023180"/>
    </source>
</evidence>
<keyword evidence="3" id="KW-0328">Glycosyltransferase</keyword>
<evidence type="ECO:0000256" key="11">
    <source>
        <dbReference type="SAM" id="Phobius"/>
    </source>
</evidence>
<dbReference type="AlphaFoldDB" id="A0AAV1TPP2"/>
<comment type="subcellular location">
    <subcellularLocation>
        <location evidence="1">Membrane</location>
        <topology evidence="1">Single-pass type II membrane protein</topology>
    </subcellularLocation>
</comment>
<evidence type="ECO:0000256" key="6">
    <source>
        <dbReference type="ARBA" id="ARBA00022968"/>
    </source>
</evidence>
<feature type="compositionally biased region" description="Basic and acidic residues" evidence="10">
    <location>
        <begin position="67"/>
        <end position="80"/>
    </location>
</feature>
<evidence type="ECO:0000256" key="3">
    <source>
        <dbReference type="ARBA" id="ARBA00022676"/>
    </source>
</evidence>
<dbReference type="InterPro" id="IPR022751">
    <property type="entry name" value="Alpha_mannosyltransferase"/>
</dbReference>
<comment type="similarity">
    <text evidence="2">Belongs to the MNN1/MNT family.</text>
</comment>
<dbReference type="Proteomes" id="UP001162060">
    <property type="component" value="Unassembled WGS sequence"/>
</dbReference>
<sequence length="509" mass="58095">MEQPTLSPKPPELQQVAQRDRYSRLNVKQVLRPSFLRYCLLVLVLCGVGMFAMTANVNTDQTTGRSTSEHKWEGEVHDSGYRPPPPDNRDSSFSADDVKRMEEQLIYTIHETAQRTIEPRGIVLPLFDNITTLGVSLILELRAMGVHLPIEIPHCGDLKDSTTRTILEQEEVGVLHFYDVCELASETVSLRDASVKVFCESLSNCYELFQSFDIKLLAVILSRFEEVMLLDADTLFFESLMSLWDTDKYQSTGTLFFHDRIGANREHLGKLLRRRNDGVRQIHDFMSRFDVSPFEPLGRIERPNATSKNKVPVTLHFSPSEHLLTSHSWNYRAGHEMDSSLVLWNKKRQPRATAILGAFVARNRIDRPPSYGDKELFFVATELAETQYSFSDFGTGGAGWDFRDYGPGKSVLCGTTAHYYPVKAKDERLVANASVLYLNSDDILVYDPKTKPLYYTQARLCEVYPGDVYKSGLDITCPFDVTGVRFSPEQEDHMLLRQHFYEVAKAWME</sequence>
<evidence type="ECO:0000256" key="7">
    <source>
        <dbReference type="ARBA" id="ARBA00022989"/>
    </source>
</evidence>
<evidence type="ECO:0000313" key="12">
    <source>
        <dbReference type="EMBL" id="CAK7924351.1"/>
    </source>
</evidence>
<dbReference type="SUPFAM" id="SSF53448">
    <property type="entry name" value="Nucleotide-diphospho-sugar transferases"/>
    <property type="match status" value="1"/>
</dbReference>
<evidence type="ECO:0000256" key="1">
    <source>
        <dbReference type="ARBA" id="ARBA00004606"/>
    </source>
</evidence>
<evidence type="ECO:0000256" key="2">
    <source>
        <dbReference type="ARBA" id="ARBA00009105"/>
    </source>
</evidence>
<dbReference type="GO" id="GO:0005794">
    <property type="term" value="C:Golgi apparatus"/>
    <property type="evidence" value="ECO:0007669"/>
    <property type="project" value="TreeGrafter"/>
</dbReference>
<keyword evidence="8 11" id="KW-0472">Membrane</keyword>
<dbReference type="EMBL" id="CAKLBY020000074">
    <property type="protein sequence ID" value="CAK7924351.1"/>
    <property type="molecule type" value="Genomic_DNA"/>
</dbReference>
<evidence type="ECO:0008006" key="14">
    <source>
        <dbReference type="Google" id="ProtNLM"/>
    </source>
</evidence>
<dbReference type="GO" id="GO:0000033">
    <property type="term" value="F:alpha-1,3-mannosyltransferase activity"/>
    <property type="evidence" value="ECO:0007669"/>
    <property type="project" value="TreeGrafter"/>
</dbReference>
<feature type="region of interest" description="Disordered" evidence="10">
    <location>
        <begin position="60"/>
        <end position="94"/>
    </location>
</feature>
<evidence type="ECO:0000256" key="10">
    <source>
        <dbReference type="SAM" id="MobiDB-lite"/>
    </source>
</evidence>
<evidence type="ECO:0000313" key="13">
    <source>
        <dbReference type="Proteomes" id="UP001162060"/>
    </source>
</evidence>
<dbReference type="InterPro" id="IPR029044">
    <property type="entry name" value="Nucleotide-diphossugar_trans"/>
</dbReference>
<organism evidence="12 13">
    <name type="scientific">Peronospora matthiolae</name>
    <dbReference type="NCBI Taxonomy" id="2874970"/>
    <lineage>
        <taxon>Eukaryota</taxon>
        <taxon>Sar</taxon>
        <taxon>Stramenopiles</taxon>
        <taxon>Oomycota</taxon>
        <taxon>Peronosporomycetes</taxon>
        <taxon>Peronosporales</taxon>
        <taxon>Peronosporaceae</taxon>
        <taxon>Peronospora</taxon>
    </lineage>
</organism>
<feature type="transmembrane region" description="Helical" evidence="11">
    <location>
        <begin position="35"/>
        <end position="55"/>
    </location>
</feature>
<protein>
    <recommendedName>
        <fullName evidence="14">Alpha-1,3-mannosyltransferase</fullName>
    </recommendedName>
</protein>
<keyword evidence="9" id="KW-0325">Glycoprotein</keyword>
<proteinExistence type="inferred from homology"/>